<feature type="region of interest" description="Disordered" evidence="1">
    <location>
        <begin position="1"/>
        <end position="25"/>
    </location>
</feature>
<organism evidence="2 3">
    <name type="scientific">Nepenthes gracilis</name>
    <name type="common">Slender pitcher plant</name>
    <dbReference type="NCBI Taxonomy" id="150966"/>
    <lineage>
        <taxon>Eukaryota</taxon>
        <taxon>Viridiplantae</taxon>
        <taxon>Streptophyta</taxon>
        <taxon>Embryophyta</taxon>
        <taxon>Tracheophyta</taxon>
        <taxon>Spermatophyta</taxon>
        <taxon>Magnoliopsida</taxon>
        <taxon>eudicotyledons</taxon>
        <taxon>Gunneridae</taxon>
        <taxon>Pentapetalae</taxon>
        <taxon>Caryophyllales</taxon>
        <taxon>Nepenthaceae</taxon>
        <taxon>Nepenthes</taxon>
    </lineage>
</organism>
<protein>
    <submittedName>
        <fullName evidence="2">Uncharacterized protein</fullName>
    </submittedName>
</protein>
<dbReference type="Proteomes" id="UP001279734">
    <property type="component" value="Unassembled WGS sequence"/>
</dbReference>
<dbReference type="AlphaFoldDB" id="A0AAD3Y530"/>
<evidence type="ECO:0000256" key="1">
    <source>
        <dbReference type="SAM" id="MobiDB-lite"/>
    </source>
</evidence>
<dbReference type="EMBL" id="BSYO01000032">
    <property type="protein sequence ID" value="GMH27121.1"/>
    <property type="molecule type" value="Genomic_DNA"/>
</dbReference>
<evidence type="ECO:0000313" key="2">
    <source>
        <dbReference type="EMBL" id="GMH27121.1"/>
    </source>
</evidence>
<reference evidence="2" key="1">
    <citation type="submission" date="2023-05" db="EMBL/GenBank/DDBJ databases">
        <title>Nepenthes gracilis genome sequencing.</title>
        <authorList>
            <person name="Fukushima K."/>
        </authorList>
    </citation>
    <scope>NUCLEOTIDE SEQUENCE</scope>
    <source>
        <strain evidence="2">SING2019-196</strain>
    </source>
</reference>
<name>A0AAD3Y530_NEPGR</name>
<comment type="caution">
    <text evidence="2">The sequence shown here is derived from an EMBL/GenBank/DDBJ whole genome shotgun (WGS) entry which is preliminary data.</text>
</comment>
<accession>A0AAD3Y530</accession>
<proteinExistence type="predicted"/>
<keyword evidence="3" id="KW-1185">Reference proteome</keyword>
<sequence length="71" mass="7544">MDMPARQGAIPMNLTPSDTLDERGSLSSKAIHDADKSQFLKAETLGLEQEASAADPELMKLALNADLASES</sequence>
<gene>
    <name evidence="2" type="ORF">Nepgr_028964</name>
</gene>
<evidence type="ECO:0000313" key="3">
    <source>
        <dbReference type="Proteomes" id="UP001279734"/>
    </source>
</evidence>